<gene>
    <name evidence="1" type="ORF">LF543_02465</name>
</gene>
<dbReference type="SUPFAM" id="SSF55486">
    <property type="entry name" value="Metalloproteases ('zincins'), catalytic domain"/>
    <property type="match status" value="1"/>
</dbReference>
<name>A0AAE6P074_9LACO</name>
<reference evidence="1 2" key="1">
    <citation type="submission" date="2019-10" db="EMBL/GenBank/DDBJ databases">
        <title>Genome sequencing of Lactobacillus fructivorans.</title>
        <authorList>
            <person name="Kim K."/>
        </authorList>
    </citation>
    <scope>NUCLEOTIDE SEQUENCE [LARGE SCALE GENOMIC DNA]</scope>
    <source>
        <strain evidence="1 2">LF543</strain>
    </source>
</reference>
<proteinExistence type="predicted"/>
<dbReference type="Gene3D" id="1.10.10.2910">
    <property type="match status" value="1"/>
</dbReference>
<organism evidence="1 2">
    <name type="scientific">Fructilactobacillus fructivorans</name>
    <dbReference type="NCBI Taxonomy" id="1614"/>
    <lineage>
        <taxon>Bacteria</taxon>
        <taxon>Bacillati</taxon>
        <taxon>Bacillota</taxon>
        <taxon>Bacilli</taxon>
        <taxon>Lactobacillales</taxon>
        <taxon>Lactobacillaceae</taxon>
        <taxon>Fructilactobacillus</taxon>
    </lineage>
</organism>
<evidence type="ECO:0000313" key="2">
    <source>
        <dbReference type="Proteomes" id="UP000327194"/>
    </source>
</evidence>
<dbReference type="Proteomes" id="UP000327194">
    <property type="component" value="Chromosome"/>
</dbReference>
<dbReference type="EMBL" id="CP045562">
    <property type="protein sequence ID" value="QFX92484.1"/>
    <property type="molecule type" value="Genomic_DNA"/>
</dbReference>
<protein>
    <submittedName>
        <fullName evidence="1">ImmA/IrrE family metallo-endopeptidase</fullName>
    </submittedName>
</protein>
<dbReference type="RefSeq" id="WP_010021698.1">
    <property type="nucleotide sequence ID" value="NZ_AZDS01000001.1"/>
</dbReference>
<evidence type="ECO:0000313" key="1">
    <source>
        <dbReference type="EMBL" id="QFX92484.1"/>
    </source>
</evidence>
<accession>A0AAE6P074</accession>
<dbReference type="KEGG" id="lfv:LF543_02465"/>
<dbReference type="Pfam" id="PF13688">
    <property type="entry name" value="Reprolysin_5"/>
    <property type="match status" value="1"/>
</dbReference>
<sequence>MVQTYELKNDTQSFASIDANAVIVNMNWWNHKQLPFIFAHELGHIMNCDHDDAILSQYSCLNRLYEKQADNYAIDLLIPTYVKDKGSEQTNVDEFMQKFQIPKSLKDLCYEELKIFN</sequence>
<dbReference type="AlphaFoldDB" id="A0AAE6P074"/>